<sequence>MRRFFALLLLTCVIVSCSESKNFTVSGTVKGLKKGTLYLQRIQDTVLSNIDSLVVDGDPEFEFSLNLEEPEVLYLHLNKVDASGYDDRIMFFAEPGEMNITTSLKNFEGFAAVIGAENQMRWTEFQKMNQKFNDKNLDLIKGSYEAQISGVQDDILRYDDSLQRLLTSKYRYTGQFASTNSELEMAPFLILSQIPDANITYLDTLYSRFPNKIKRSKYGKQLKKLIEERKSAEQE</sequence>
<reference evidence="2 3" key="1">
    <citation type="submission" date="2017-06" db="EMBL/GenBank/DDBJ databases">
        <authorList>
            <person name="Kim H.J."/>
            <person name="Triplett B.A."/>
        </authorList>
    </citation>
    <scope>NUCLEOTIDE SEQUENCE [LARGE SCALE GENOMIC DNA]</scope>
    <source>
        <strain evidence="2 3">DSM 25597</strain>
    </source>
</reference>
<accession>A0A239D6S6</accession>
<dbReference type="EMBL" id="FZNY01000010">
    <property type="protein sequence ID" value="SNS27862.1"/>
    <property type="molecule type" value="Genomic_DNA"/>
</dbReference>
<dbReference type="OrthoDB" id="1143206at2"/>
<proteinExistence type="predicted"/>
<evidence type="ECO:0000313" key="2">
    <source>
        <dbReference type="EMBL" id="SNS27862.1"/>
    </source>
</evidence>
<dbReference type="InterPro" id="IPR025380">
    <property type="entry name" value="DUF4369"/>
</dbReference>
<dbReference type="Proteomes" id="UP000198379">
    <property type="component" value="Unassembled WGS sequence"/>
</dbReference>
<protein>
    <recommendedName>
        <fullName evidence="1">DUF4369 domain-containing protein</fullName>
    </recommendedName>
</protein>
<name>A0A239D6S6_9FLAO</name>
<organism evidence="2 3">
    <name type="scientific">Dokdonia pacifica</name>
    <dbReference type="NCBI Taxonomy" id="1627892"/>
    <lineage>
        <taxon>Bacteria</taxon>
        <taxon>Pseudomonadati</taxon>
        <taxon>Bacteroidota</taxon>
        <taxon>Flavobacteriia</taxon>
        <taxon>Flavobacteriales</taxon>
        <taxon>Flavobacteriaceae</taxon>
        <taxon>Dokdonia</taxon>
    </lineage>
</organism>
<dbReference type="PROSITE" id="PS51257">
    <property type="entry name" value="PROKAR_LIPOPROTEIN"/>
    <property type="match status" value="1"/>
</dbReference>
<keyword evidence="3" id="KW-1185">Reference proteome</keyword>
<dbReference type="RefSeq" id="WP_089373639.1">
    <property type="nucleotide sequence ID" value="NZ_BMEP01000010.1"/>
</dbReference>
<feature type="domain" description="DUF4369" evidence="1">
    <location>
        <begin position="23"/>
        <end position="119"/>
    </location>
</feature>
<dbReference type="AlphaFoldDB" id="A0A239D6S6"/>
<evidence type="ECO:0000313" key="3">
    <source>
        <dbReference type="Proteomes" id="UP000198379"/>
    </source>
</evidence>
<dbReference type="Pfam" id="PF14289">
    <property type="entry name" value="DUF4369"/>
    <property type="match status" value="1"/>
</dbReference>
<gene>
    <name evidence="2" type="ORF">SAMN06265376_11013</name>
</gene>
<evidence type="ECO:0000259" key="1">
    <source>
        <dbReference type="Pfam" id="PF14289"/>
    </source>
</evidence>